<dbReference type="GO" id="GO:0008010">
    <property type="term" value="F:structural constituent of chitin-based larval cuticle"/>
    <property type="evidence" value="ECO:0007669"/>
    <property type="project" value="TreeGrafter"/>
</dbReference>
<keyword evidence="1 2" id="KW-0193">Cuticle</keyword>
<evidence type="ECO:0000313" key="5">
    <source>
        <dbReference type="Proteomes" id="UP000826195"/>
    </source>
</evidence>
<dbReference type="Proteomes" id="UP000826195">
    <property type="component" value="Unassembled WGS sequence"/>
</dbReference>
<dbReference type="InterPro" id="IPR050468">
    <property type="entry name" value="Cuticle_Struct_Prot"/>
</dbReference>
<dbReference type="PRINTS" id="PR00947">
    <property type="entry name" value="CUTICLE"/>
</dbReference>
<comment type="caution">
    <text evidence="4">The sequence shown here is derived from an EMBL/GenBank/DDBJ whole genome shotgun (WGS) entry which is preliminary data.</text>
</comment>
<evidence type="ECO:0000313" key="4">
    <source>
        <dbReference type="EMBL" id="KAH0567070.1"/>
    </source>
</evidence>
<name>A0AAV7J2T2_COTGL</name>
<dbReference type="PROSITE" id="PS51155">
    <property type="entry name" value="CHIT_BIND_RR_2"/>
    <property type="match status" value="1"/>
</dbReference>
<dbReference type="EMBL" id="JAHXZJ010000001">
    <property type="protein sequence ID" value="KAH0567070.1"/>
    <property type="molecule type" value="Genomic_DNA"/>
</dbReference>
<dbReference type="Pfam" id="PF00379">
    <property type="entry name" value="Chitin_bind_4"/>
    <property type="match status" value="1"/>
</dbReference>
<gene>
    <name evidence="4" type="ORF">KQX54_006458</name>
</gene>
<reference evidence="4 5" key="1">
    <citation type="journal article" date="2021" name="J. Hered.">
        <title>A chromosome-level genome assembly of the parasitoid wasp, Cotesia glomerata (Hymenoptera: Braconidae).</title>
        <authorList>
            <person name="Pinto B.J."/>
            <person name="Weis J.J."/>
            <person name="Gamble T."/>
            <person name="Ode P.J."/>
            <person name="Paul R."/>
            <person name="Zaspel J.M."/>
        </authorList>
    </citation>
    <scope>NUCLEOTIDE SEQUENCE [LARGE SCALE GENOMIC DNA]</scope>
    <source>
        <strain evidence="4">CgM1</strain>
    </source>
</reference>
<feature type="signal peptide" evidence="3">
    <location>
        <begin position="1"/>
        <end position="16"/>
    </location>
</feature>
<keyword evidence="5" id="KW-1185">Reference proteome</keyword>
<accession>A0AAV7J2T2</accession>
<dbReference type="PANTHER" id="PTHR10380:SF173">
    <property type="entry name" value="CUTICULAR PROTEIN 47EF, ISOFORM C-RELATED"/>
    <property type="match status" value="1"/>
</dbReference>
<organism evidence="4 5">
    <name type="scientific">Cotesia glomerata</name>
    <name type="common">Lepidopteran parasitic wasp</name>
    <name type="synonym">Apanteles glomeratus</name>
    <dbReference type="NCBI Taxonomy" id="32391"/>
    <lineage>
        <taxon>Eukaryota</taxon>
        <taxon>Metazoa</taxon>
        <taxon>Ecdysozoa</taxon>
        <taxon>Arthropoda</taxon>
        <taxon>Hexapoda</taxon>
        <taxon>Insecta</taxon>
        <taxon>Pterygota</taxon>
        <taxon>Neoptera</taxon>
        <taxon>Endopterygota</taxon>
        <taxon>Hymenoptera</taxon>
        <taxon>Apocrita</taxon>
        <taxon>Ichneumonoidea</taxon>
        <taxon>Braconidae</taxon>
        <taxon>Microgastrinae</taxon>
        <taxon>Cotesia</taxon>
    </lineage>
</organism>
<protein>
    <submittedName>
        <fullName evidence="4">Uncharacterized protein</fullName>
    </submittedName>
</protein>
<dbReference type="PANTHER" id="PTHR10380">
    <property type="entry name" value="CUTICLE PROTEIN"/>
    <property type="match status" value="1"/>
</dbReference>
<proteinExistence type="predicted"/>
<evidence type="ECO:0000256" key="1">
    <source>
        <dbReference type="ARBA" id="ARBA00022460"/>
    </source>
</evidence>
<dbReference type="AlphaFoldDB" id="A0AAV7J2T2"/>
<dbReference type="InterPro" id="IPR000618">
    <property type="entry name" value="Insect_cuticle"/>
</dbReference>
<dbReference type="GO" id="GO:0062129">
    <property type="term" value="C:chitin-based extracellular matrix"/>
    <property type="evidence" value="ECO:0007669"/>
    <property type="project" value="TreeGrafter"/>
</dbReference>
<feature type="chain" id="PRO_5043698020" evidence="3">
    <location>
        <begin position="17"/>
        <end position="129"/>
    </location>
</feature>
<evidence type="ECO:0000256" key="2">
    <source>
        <dbReference type="PROSITE-ProRule" id="PRU00497"/>
    </source>
</evidence>
<keyword evidence="3" id="KW-0732">Signal</keyword>
<sequence>MKFIIISLAVIAAVSAQQYAEQTQPPIPIVKQSQDVSPDGNYKYEYETGNGIQAQETGTLVNGPEGPAVVAQGAYRYTDDQGNIFQVTYLADENGFQPQGDHLPVAPPIPEAIQRSLEYIRTHPQPQEQ</sequence>
<evidence type="ECO:0000256" key="3">
    <source>
        <dbReference type="SAM" id="SignalP"/>
    </source>
</evidence>